<keyword evidence="3" id="KW-0963">Cytoplasm</keyword>
<dbReference type="GO" id="GO:0005851">
    <property type="term" value="C:eukaryotic translation initiation factor 2B complex"/>
    <property type="evidence" value="ECO:0007669"/>
    <property type="project" value="TreeGrafter"/>
</dbReference>
<dbReference type="GO" id="GO:0002183">
    <property type="term" value="P:cytoplasmic translational initiation"/>
    <property type="evidence" value="ECO:0007669"/>
    <property type="project" value="TreeGrafter"/>
</dbReference>
<evidence type="ECO:0000256" key="5">
    <source>
        <dbReference type="ARBA" id="ARBA00022917"/>
    </source>
</evidence>
<dbReference type="InterPro" id="IPR029044">
    <property type="entry name" value="Nucleotide-diphossugar_trans"/>
</dbReference>
<dbReference type="STRING" id="181874.A0A409Y9I1"/>
<dbReference type="SUPFAM" id="SSF53448">
    <property type="entry name" value="Nucleotide-diphospho-sugar transferases"/>
    <property type="match status" value="1"/>
</dbReference>
<evidence type="ECO:0000256" key="7">
    <source>
        <dbReference type="ARBA" id="ARBA00044229"/>
    </source>
</evidence>
<evidence type="ECO:0000256" key="9">
    <source>
        <dbReference type="ARBA" id="ARBA00046432"/>
    </source>
</evidence>
<gene>
    <name evidence="11" type="ORF">CVT24_009703</name>
</gene>
<dbReference type="Gene3D" id="3.90.550.10">
    <property type="entry name" value="Spore Coat Polysaccharide Biosynthesis Protein SpsA, Chain A"/>
    <property type="match status" value="1"/>
</dbReference>
<dbReference type="OrthoDB" id="1733332at2759"/>
<evidence type="ECO:0000256" key="4">
    <source>
        <dbReference type="ARBA" id="ARBA00022540"/>
    </source>
</evidence>
<dbReference type="GO" id="GO:0005085">
    <property type="term" value="F:guanyl-nucleotide exchange factor activity"/>
    <property type="evidence" value="ECO:0007669"/>
    <property type="project" value="TreeGrafter"/>
</dbReference>
<organism evidence="11 12">
    <name type="scientific">Panaeolus cyanescens</name>
    <dbReference type="NCBI Taxonomy" id="181874"/>
    <lineage>
        <taxon>Eukaryota</taxon>
        <taxon>Fungi</taxon>
        <taxon>Dikarya</taxon>
        <taxon>Basidiomycota</taxon>
        <taxon>Agaricomycotina</taxon>
        <taxon>Agaricomycetes</taxon>
        <taxon>Agaricomycetidae</taxon>
        <taxon>Agaricales</taxon>
        <taxon>Agaricineae</taxon>
        <taxon>Galeropsidaceae</taxon>
        <taxon>Panaeolus</taxon>
    </lineage>
</organism>
<dbReference type="AlphaFoldDB" id="A0A409Y9I1"/>
<dbReference type="FunCoup" id="A0A409Y9I1">
    <property type="interactions" value="335"/>
</dbReference>
<proteinExistence type="inferred from homology"/>
<dbReference type="GO" id="GO:0003743">
    <property type="term" value="F:translation initiation factor activity"/>
    <property type="evidence" value="ECO:0007669"/>
    <property type="project" value="UniProtKB-KW"/>
</dbReference>
<evidence type="ECO:0000313" key="11">
    <source>
        <dbReference type="EMBL" id="PPQ99720.1"/>
    </source>
</evidence>
<reference evidence="11 12" key="1">
    <citation type="journal article" date="2018" name="Evol. Lett.">
        <title>Horizontal gene cluster transfer increased hallucinogenic mushroom diversity.</title>
        <authorList>
            <person name="Reynolds H.T."/>
            <person name="Vijayakumar V."/>
            <person name="Gluck-Thaler E."/>
            <person name="Korotkin H.B."/>
            <person name="Matheny P.B."/>
            <person name="Slot J.C."/>
        </authorList>
    </citation>
    <scope>NUCLEOTIDE SEQUENCE [LARGE SCALE GENOMIC DNA]</scope>
    <source>
        <strain evidence="11 12">2629</strain>
    </source>
</reference>
<sequence>MDLDAGKTDLVSREFLAVVLAGFGNGLVPLTSDYGDEPCPKSLLPVANRPLLEYVFSWLEQSGIKDVLLICPARHRSSIYHHIHSDVSSLSLRVDIQTFDESEDSPEGTCNLLRQISNRITEDFVLVPCDFMPPPSLPLSALLNKFRIDAMAEGSLATTCWFAPKKQEKGTVIEEWGPSSGTTSIIWDPITGTLLHVDSPDDVDRNSEEISLKMSLLNKYPHTKLSANLEDSHVYVCRRLVLDLLREKPHMDSLKEEFLPWLCKIQYRQSKRRKYAEVLNGSEPHLSQHISLEHSSLLNKHCVVDEEGQLVLADGDLEDSDVDPRISLKIGIVVHNKEDEPAVRVNTIHSFYEVNRRASTWAFLGLPSDPKDRALIDQKSQISKDSIIGESTQWKTGEAKLDGCILGKSTQVGRKAELVRCVTQAGYEVAANDVVKGEKLEVSDWTANLESGNEDDSDSDSTD</sequence>
<keyword evidence="12" id="KW-1185">Reference proteome</keyword>
<evidence type="ECO:0000256" key="3">
    <source>
        <dbReference type="ARBA" id="ARBA00022490"/>
    </source>
</evidence>
<comment type="similarity">
    <text evidence="2">Belongs to the eIF-2B gamma/epsilon subunits family.</text>
</comment>
<dbReference type="GO" id="GO:0005829">
    <property type="term" value="C:cytosol"/>
    <property type="evidence" value="ECO:0007669"/>
    <property type="project" value="UniProtKB-SubCell"/>
</dbReference>
<dbReference type="PANTHER" id="PTHR45989:SF1">
    <property type="entry name" value="TRANSLATION INITIATION FACTOR EIF-2B SUBUNIT GAMMA"/>
    <property type="match status" value="1"/>
</dbReference>
<evidence type="ECO:0000259" key="10">
    <source>
        <dbReference type="Pfam" id="PF00483"/>
    </source>
</evidence>
<dbReference type="PANTHER" id="PTHR45989">
    <property type="entry name" value="TRANSLATION INITIATION FACTOR EIF-2B SUBUNIT GAMMA"/>
    <property type="match status" value="1"/>
</dbReference>
<dbReference type="InterPro" id="IPR051960">
    <property type="entry name" value="eIF2B_gamma"/>
</dbReference>
<comment type="subunit">
    <text evidence="9">Component of the translation initiation factor 2B (eIF2B) complex which is a heterodecamer of two sets of five different subunits: alpha, beta, gamma, delta and epsilon. Subunits alpha, beta and delta comprise a regulatory subcomplex and subunits epsilon and gamma comprise a catalytic subcomplex. Within the complex, the hexameric regulatory complex resides at the center, with the two heterodimeric catalytic subcomplexes bound on opposite sides.</text>
</comment>
<evidence type="ECO:0000256" key="8">
    <source>
        <dbReference type="ARBA" id="ARBA00045373"/>
    </source>
</evidence>
<dbReference type="InParanoid" id="A0A409Y9I1"/>
<comment type="subcellular location">
    <subcellularLocation>
        <location evidence="1">Cytoplasm</location>
        <location evidence="1">Cytosol</location>
    </subcellularLocation>
</comment>
<dbReference type="EMBL" id="NHTK01001348">
    <property type="protein sequence ID" value="PPQ99720.1"/>
    <property type="molecule type" value="Genomic_DNA"/>
</dbReference>
<evidence type="ECO:0000313" key="12">
    <source>
        <dbReference type="Proteomes" id="UP000284842"/>
    </source>
</evidence>
<evidence type="ECO:0000256" key="2">
    <source>
        <dbReference type="ARBA" id="ARBA00007878"/>
    </source>
</evidence>
<protein>
    <recommendedName>
        <fullName evidence="6">Translation initiation factor eIF2B subunit gamma</fullName>
    </recommendedName>
    <alternativeName>
        <fullName evidence="7">eIF2B GDP-GTP exchange factor subunit gamma</fullName>
    </alternativeName>
</protein>
<accession>A0A409Y9I1</accession>
<dbReference type="InterPro" id="IPR005835">
    <property type="entry name" value="NTP_transferase_dom"/>
</dbReference>
<dbReference type="Pfam" id="PF00483">
    <property type="entry name" value="NTP_transferase"/>
    <property type="match status" value="1"/>
</dbReference>
<evidence type="ECO:0000256" key="6">
    <source>
        <dbReference type="ARBA" id="ARBA00044196"/>
    </source>
</evidence>
<comment type="caution">
    <text evidence="11">The sequence shown here is derived from an EMBL/GenBank/DDBJ whole genome shotgun (WGS) entry which is preliminary data.</text>
</comment>
<name>A0A409Y9I1_9AGAR</name>
<dbReference type="Proteomes" id="UP000284842">
    <property type="component" value="Unassembled WGS sequence"/>
</dbReference>
<feature type="domain" description="Nucleotidyl transferase" evidence="10">
    <location>
        <begin position="17"/>
        <end position="126"/>
    </location>
</feature>
<comment type="function">
    <text evidence="8">Acts as a component of the translation initiation factor 2B (eIF2B) complex, which catalyzes the exchange of GDP for GTP on the eukaryotic initiation factor 2 (eIF2) complex gamma subunit. Its guanine nucleotide exchange factor activity is repressed when bound to eIF2 complex phosphorylated on the alpha subunit, thereby limiting the amount of methionyl-initiator methionine tRNA available to the ribosome and consequently global translation is repressed.</text>
</comment>
<keyword evidence="4" id="KW-0396">Initiation factor</keyword>
<keyword evidence="5" id="KW-0648">Protein biosynthesis</keyword>
<evidence type="ECO:0000256" key="1">
    <source>
        <dbReference type="ARBA" id="ARBA00004514"/>
    </source>
</evidence>